<dbReference type="Gene3D" id="1.20.1070.10">
    <property type="entry name" value="Rhodopsin 7-helix transmembrane proteins"/>
    <property type="match status" value="1"/>
</dbReference>
<keyword evidence="13" id="KW-1185">Reference proteome</keyword>
<dbReference type="InterPro" id="IPR000276">
    <property type="entry name" value="GPCR_Rhodpsn"/>
</dbReference>
<evidence type="ECO:0000313" key="11">
    <source>
        <dbReference type="EMBL" id="CAF0990232.1"/>
    </source>
</evidence>
<evidence type="ECO:0000313" key="12">
    <source>
        <dbReference type="EMBL" id="CAF0994883.1"/>
    </source>
</evidence>
<dbReference type="Proteomes" id="UP000663877">
    <property type="component" value="Unassembled WGS sequence"/>
</dbReference>
<evidence type="ECO:0000313" key="14">
    <source>
        <dbReference type="Proteomes" id="UP000663877"/>
    </source>
</evidence>
<proteinExistence type="predicted"/>
<dbReference type="PANTHER" id="PTHR24229">
    <property type="entry name" value="NEUROPEPTIDES RECEPTOR"/>
    <property type="match status" value="1"/>
</dbReference>
<evidence type="ECO:0000313" key="13">
    <source>
        <dbReference type="Proteomes" id="UP000663832"/>
    </source>
</evidence>
<dbReference type="SUPFAM" id="SSF81321">
    <property type="entry name" value="Family A G protein-coupled receptor-like"/>
    <property type="match status" value="1"/>
</dbReference>
<evidence type="ECO:0000256" key="2">
    <source>
        <dbReference type="ARBA" id="ARBA00022475"/>
    </source>
</evidence>
<dbReference type="PRINTS" id="PR00237">
    <property type="entry name" value="GPCRRHODOPSN"/>
</dbReference>
<feature type="transmembrane region" description="Helical" evidence="9">
    <location>
        <begin position="48"/>
        <end position="68"/>
    </location>
</feature>
<evidence type="ECO:0000256" key="5">
    <source>
        <dbReference type="ARBA" id="ARBA00023040"/>
    </source>
</evidence>
<keyword evidence="8" id="KW-0807">Transducer</keyword>
<feature type="transmembrane region" description="Helical" evidence="9">
    <location>
        <begin position="12"/>
        <end position="36"/>
    </location>
</feature>
<feature type="domain" description="G-protein coupled receptors family 1 profile" evidence="10">
    <location>
        <begin position="25"/>
        <end position="283"/>
    </location>
</feature>
<keyword evidence="2" id="KW-1003">Cell membrane</keyword>
<feature type="transmembrane region" description="Helical" evidence="9">
    <location>
        <begin position="263"/>
        <end position="285"/>
    </location>
</feature>
<feature type="transmembrane region" description="Helical" evidence="9">
    <location>
        <begin position="218"/>
        <end position="243"/>
    </location>
</feature>
<sequence length="328" mass="38561">MSSTTMTTIQDQLILFGYPTWMILGNIGNIFIIMIFMRYRYNACSTYILNLAIMDNLYLTFLSLTQIIPFSYKNITIYALAYCKIRFYLTNIFGQVAKTMLVLSCIDRFMITSDRASLRRFSTYKRAKFLIFSSIICWLLICIHVPIMITIVDGQCGMFGVYATIYNVYTIIFFSLIPSIMIGIFGYLTYRNMRHIRNRIQPSEHNVNNVIKRRDRELMVIIISEAFVYVVTAMPYTLVMIEMITSRYALPNKSFQYLQIELFIFNISFLLLFLNNAAPFYIYLITSKSFRRDFKQLIFNFYQKIVKQPTVPVAFITNQSLAQRDTRV</sequence>
<dbReference type="PROSITE" id="PS50262">
    <property type="entry name" value="G_PROTEIN_RECEP_F1_2"/>
    <property type="match status" value="1"/>
</dbReference>
<dbReference type="AlphaFoldDB" id="A0A814FW19"/>
<keyword evidence="7" id="KW-0675">Receptor</keyword>
<dbReference type="InterPro" id="IPR017452">
    <property type="entry name" value="GPCR_Rhodpsn_7TM"/>
</dbReference>
<name>A0A814FW19_9BILA</name>
<dbReference type="GO" id="GO:0042923">
    <property type="term" value="F:neuropeptide binding"/>
    <property type="evidence" value="ECO:0007669"/>
    <property type="project" value="TreeGrafter"/>
</dbReference>
<organism evidence="11 14">
    <name type="scientific">Adineta steineri</name>
    <dbReference type="NCBI Taxonomy" id="433720"/>
    <lineage>
        <taxon>Eukaryota</taxon>
        <taxon>Metazoa</taxon>
        <taxon>Spiralia</taxon>
        <taxon>Gnathifera</taxon>
        <taxon>Rotifera</taxon>
        <taxon>Eurotatoria</taxon>
        <taxon>Bdelloidea</taxon>
        <taxon>Adinetida</taxon>
        <taxon>Adinetidae</taxon>
        <taxon>Adineta</taxon>
    </lineage>
</organism>
<evidence type="ECO:0000256" key="7">
    <source>
        <dbReference type="ARBA" id="ARBA00023170"/>
    </source>
</evidence>
<keyword evidence="6 9" id="KW-0472">Membrane</keyword>
<evidence type="ECO:0000256" key="8">
    <source>
        <dbReference type="ARBA" id="ARBA00023224"/>
    </source>
</evidence>
<feature type="transmembrane region" description="Helical" evidence="9">
    <location>
        <begin position="88"/>
        <end position="106"/>
    </location>
</feature>
<dbReference type="PANTHER" id="PTHR24229:SF40">
    <property type="entry name" value="ALLATOSTATIN C RECEPTOR 1-RELATED"/>
    <property type="match status" value="1"/>
</dbReference>
<keyword evidence="4 9" id="KW-1133">Transmembrane helix</keyword>
<dbReference type="OrthoDB" id="10340644at2759"/>
<keyword evidence="5" id="KW-0297">G-protein coupled receptor</keyword>
<feature type="transmembrane region" description="Helical" evidence="9">
    <location>
        <begin position="169"/>
        <end position="190"/>
    </location>
</feature>
<accession>A0A814FW19</accession>
<dbReference type="GO" id="GO:0004930">
    <property type="term" value="F:G protein-coupled receptor activity"/>
    <property type="evidence" value="ECO:0007669"/>
    <property type="project" value="UniProtKB-KW"/>
</dbReference>
<evidence type="ECO:0000256" key="6">
    <source>
        <dbReference type="ARBA" id="ARBA00023136"/>
    </source>
</evidence>
<dbReference type="GO" id="GO:0005886">
    <property type="term" value="C:plasma membrane"/>
    <property type="evidence" value="ECO:0007669"/>
    <property type="project" value="UniProtKB-SubCell"/>
</dbReference>
<dbReference type="EMBL" id="CAJNOM010000077">
    <property type="protein sequence ID" value="CAF0994883.1"/>
    <property type="molecule type" value="Genomic_DNA"/>
</dbReference>
<evidence type="ECO:0000256" key="1">
    <source>
        <dbReference type="ARBA" id="ARBA00004651"/>
    </source>
</evidence>
<protein>
    <recommendedName>
        <fullName evidence="10">G-protein coupled receptors family 1 profile domain-containing protein</fullName>
    </recommendedName>
</protein>
<comment type="subcellular location">
    <subcellularLocation>
        <location evidence="1">Cell membrane</location>
        <topology evidence="1">Multi-pass membrane protein</topology>
    </subcellularLocation>
</comment>
<evidence type="ECO:0000256" key="3">
    <source>
        <dbReference type="ARBA" id="ARBA00022692"/>
    </source>
</evidence>
<dbReference type="GO" id="GO:0007218">
    <property type="term" value="P:neuropeptide signaling pathway"/>
    <property type="evidence" value="ECO:0007669"/>
    <property type="project" value="TreeGrafter"/>
</dbReference>
<dbReference type="EMBL" id="CAJNOI010000067">
    <property type="protein sequence ID" value="CAF0990232.1"/>
    <property type="molecule type" value="Genomic_DNA"/>
</dbReference>
<dbReference type="GO" id="GO:0043005">
    <property type="term" value="C:neuron projection"/>
    <property type="evidence" value="ECO:0007669"/>
    <property type="project" value="TreeGrafter"/>
</dbReference>
<dbReference type="Pfam" id="PF00001">
    <property type="entry name" value="7tm_1"/>
    <property type="match status" value="1"/>
</dbReference>
<dbReference type="Proteomes" id="UP000663832">
    <property type="component" value="Unassembled WGS sequence"/>
</dbReference>
<evidence type="ECO:0000256" key="4">
    <source>
        <dbReference type="ARBA" id="ARBA00022989"/>
    </source>
</evidence>
<reference evidence="11" key="1">
    <citation type="submission" date="2021-02" db="EMBL/GenBank/DDBJ databases">
        <authorList>
            <person name="Nowell W R."/>
        </authorList>
    </citation>
    <scope>NUCLEOTIDE SEQUENCE</scope>
</reference>
<keyword evidence="3 9" id="KW-0812">Transmembrane</keyword>
<gene>
    <name evidence="11" type="ORF">BJG266_LOCUS15353</name>
    <name evidence="12" type="ORF">QVE165_LOCUS14603</name>
</gene>
<evidence type="ECO:0000256" key="9">
    <source>
        <dbReference type="SAM" id="Phobius"/>
    </source>
</evidence>
<evidence type="ECO:0000259" key="10">
    <source>
        <dbReference type="PROSITE" id="PS50262"/>
    </source>
</evidence>
<feature type="transmembrane region" description="Helical" evidence="9">
    <location>
        <begin position="127"/>
        <end position="149"/>
    </location>
</feature>
<comment type="caution">
    <text evidence="11">The sequence shown here is derived from an EMBL/GenBank/DDBJ whole genome shotgun (WGS) entry which is preliminary data.</text>
</comment>